<evidence type="ECO:0000256" key="4">
    <source>
        <dbReference type="ARBA" id="ARBA00022989"/>
    </source>
</evidence>
<keyword evidence="8" id="KW-1185">Reference proteome</keyword>
<dbReference type="Pfam" id="PF01810">
    <property type="entry name" value="LysE"/>
    <property type="match status" value="1"/>
</dbReference>
<evidence type="ECO:0000256" key="6">
    <source>
        <dbReference type="SAM" id="Phobius"/>
    </source>
</evidence>
<feature type="transmembrane region" description="Helical" evidence="6">
    <location>
        <begin position="74"/>
        <end position="92"/>
    </location>
</feature>
<name>A0ABQ5UP75_9HYPH</name>
<evidence type="ECO:0000313" key="7">
    <source>
        <dbReference type="EMBL" id="GLQ16214.1"/>
    </source>
</evidence>
<feature type="transmembrane region" description="Helical" evidence="6">
    <location>
        <begin position="6"/>
        <end position="28"/>
    </location>
</feature>
<keyword evidence="4 6" id="KW-1133">Transmembrane helix</keyword>
<keyword evidence="3 6" id="KW-0812">Transmembrane</keyword>
<protein>
    <submittedName>
        <fullName evidence="7">Amino acid transporter</fullName>
    </submittedName>
</protein>
<dbReference type="EMBL" id="BSNI01000001">
    <property type="protein sequence ID" value="GLQ16214.1"/>
    <property type="molecule type" value="Genomic_DNA"/>
</dbReference>
<keyword evidence="5 6" id="KW-0472">Membrane</keyword>
<gene>
    <name evidence="7" type="ORF">GCM10007879_04630</name>
</gene>
<accession>A0ABQ5UP75</accession>
<comment type="caution">
    <text evidence="7">The sequence shown here is derived from an EMBL/GenBank/DDBJ whole genome shotgun (WGS) entry which is preliminary data.</text>
</comment>
<proteinExistence type="predicted"/>
<evidence type="ECO:0000313" key="8">
    <source>
        <dbReference type="Proteomes" id="UP001161405"/>
    </source>
</evidence>
<evidence type="ECO:0000256" key="1">
    <source>
        <dbReference type="ARBA" id="ARBA00004651"/>
    </source>
</evidence>
<feature type="transmembrane region" description="Helical" evidence="6">
    <location>
        <begin position="49"/>
        <end position="68"/>
    </location>
</feature>
<comment type="subcellular location">
    <subcellularLocation>
        <location evidence="1">Cell membrane</location>
        <topology evidence="1">Multi-pass membrane protein</topology>
    </subcellularLocation>
</comment>
<dbReference type="RefSeq" id="WP_284361679.1">
    <property type="nucleotide sequence ID" value="NZ_BSNI01000001.1"/>
</dbReference>
<dbReference type="PANTHER" id="PTHR30086:SF20">
    <property type="entry name" value="ARGININE EXPORTER PROTEIN ARGO-RELATED"/>
    <property type="match status" value="1"/>
</dbReference>
<feature type="transmembrane region" description="Helical" evidence="6">
    <location>
        <begin position="146"/>
        <end position="176"/>
    </location>
</feature>
<organism evidence="7 8">
    <name type="scientific">Maritalea porphyrae</name>
    <dbReference type="NCBI Taxonomy" id="880732"/>
    <lineage>
        <taxon>Bacteria</taxon>
        <taxon>Pseudomonadati</taxon>
        <taxon>Pseudomonadota</taxon>
        <taxon>Alphaproteobacteria</taxon>
        <taxon>Hyphomicrobiales</taxon>
        <taxon>Devosiaceae</taxon>
        <taxon>Maritalea</taxon>
    </lineage>
</organism>
<reference evidence="7" key="2">
    <citation type="submission" date="2023-01" db="EMBL/GenBank/DDBJ databases">
        <title>Draft genome sequence of Maritalea porphyrae strain NBRC 107169.</title>
        <authorList>
            <person name="Sun Q."/>
            <person name="Mori K."/>
        </authorList>
    </citation>
    <scope>NUCLEOTIDE SEQUENCE</scope>
    <source>
        <strain evidence="7">NBRC 107169</strain>
    </source>
</reference>
<evidence type="ECO:0000256" key="2">
    <source>
        <dbReference type="ARBA" id="ARBA00022475"/>
    </source>
</evidence>
<reference evidence="7" key="1">
    <citation type="journal article" date="2014" name="Int. J. Syst. Evol. Microbiol.">
        <title>Complete genome of a new Firmicutes species belonging to the dominant human colonic microbiota ('Ruminococcus bicirculans') reveals two chromosomes and a selective capacity to utilize plant glucans.</title>
        <authorList>
            <consortium name="NISC Comparative Sequencing Program"/>
            <person name="Wegmann U."/>
            <person name="Louis P."/>
            <person name="Goesmann A."/>
            <person name="Henrissat B."/>
            <person name="Duncan S.H."/>
            <person name="Flint H.J."/>
        </authorList>
    </citation>
    <scope>NUCLEOTIDE SEQUENCE</scope>
    <source>
        <strain evidence="7">NBRC 107169</strain>
    </source>
</reference>
<sequence length="208" mass="22658">MPSFEILLAFFITTSLFAYMPGPAMIYVSAQTLARGKQAGLTASLGVHLGGYFHVIAAAFGLAALLALVPQVYFVIKLAGALYLIFLGVMMIKNRHEKMEQVEGKQKDARQAFVESIIVEVLNPKTAIFFVAFLPQFVDVAAAWPVWVQMVVLGTIVNLLFSSADLFCVVFASVMVKRLRQSNTGAKWAKMAGGSFLVMLGGKLAMDR</sequence>
<evidence type="ECO:0000256" key="5">
    <source>
        <dbReference type="ARBA" id="ARBA00023136"/>
    </source>
</evidence>
<dbReference type="PANTHER" id="PTHR30086">
    <property type="entry name" value="ARGININE EXPORTER PROTEIN ARGO"/>
    <property type="match status" value="1"/>
</dbReference>
<keyword evidence="2" id="KW-1003">Cell membrane</keyword>
<evidence type="ECO:0000256" key="3">
    <source>
        <dbReference type="ARBA" id="ARBA00022692"/>
    </source>
</evidence>
<dbReference type="Proteomes" id="UP001161405">
    <property type="component" value="Unassembled WGS sequence"/>
</dbReference>
<dbReference type="PIRSF" id="PIRSF006324">
    <property type="entry name" value="LeuE"/>
    <property type="match status" value="1"/>
</dbReference>
<dbReference type="InterPro" id="IPR001123">
    <property type="entry name" value="LeuE-type"/>
</dbReference>